<dbReference type="Proteomes" id="UP000783686">
    <property type="component" value="Unassembled WGS sequence"/>
</dbReference>
<dbReference type="InterPro" id="IPR012945">
    <property type="entry name" value="Tubulin-bd_cofactor_C_dom"/>
</dbReference>
<dbReference type="InterPro" id="IPR017901">
    <property type="entry name" value="C-CAP_CF_C-like"/>
</dbReference>
<dbReference type="OrthoDB" id="194775at2759"/>
<dbReference type="InterPro" id="IPR039093">
    <property type="entry name" value="XRP2"/>
</dbReference>
<organism evidence="3 4">
    <name type="scientific">Bursaphelenchus okinawaensis</name>
    <dbReference type="NCBI Taxonomy" id="465554"/>
    <lineage>
        <taxon>Eukaryota</taxon>
        <taxon>Metazoa</taxon>
        <taxon>Ecdysozoa</taxon>
        <taxon>Nematoda</taxon>
        <taxon>Chromadorea</taxon>
        <taxon>Rhabditida</taxon>
        <taxon>Tylenchina</taxon>
        <taxon>Tylenchomorpha</taxon>
        <taxon>Aphelenchoidea</taxon>
        <taxon>Aphelenchoididae</taxon>
        <taxon>Bursaphelenchus</taxon>
    </lineage>
</organism>
<feature type="domain" description="C-CAP/cofactor C-like" evidence="2">
    <location>
        <begin position="1"/>
        <end position="131"/>
    </location>
</feature>
<comment type="caution">
    <text evidence="3">The sequence shown here is derived from an EMBL/GenBank/DDBJ whole genome shotgun (WGS) entry which is preliminary data.</text>
</comment>
<dbReference type="GO" id="GO:0005096">
    <property type="term" value="F:GTPase activator activity"/>
    <property type="evidence" value="ECO:0007669"/>
    <property type="project" value="InterPro"/>
</dbReference>
<name>A0A811KVI7_9BILA</name>
<keyword evidence="4" id="KW-1185">Reference proteome</keyword>
<dbReference type="Pfam" id="PF07986">
    <property type="entry name" value="TBCC"/>
    <property type="match status" value="1"/>
</dbReference>
<accession>A0A811KVI7</accession>
<reference evidence="3" key="1">
    <citation type="submission" date="2020-09" db="EMBL/GenBank/DDBJ databases">
        <authorList>
            <person name="Kikuchi T."/>
        </authorList>
    </citation>
    <scope>NUCLEOTIDE SEQUENCE</scope>
    <source>
        <strain evidence="3">SH1</strain>
    </source>
</reference>
<dbReference type="EMBL" id="CAJFCW020000004">
    <property type="protein sequence ID" value="CAG9112673.1"/>
    <property type="molecule type" value="Genomic_DNA"/>
</dbReference>
<dbReference type="GO" id="GO:0006892">
    <property type="term" value="P:post-Golgi vesicle-mediated transport"/>
    <property type="evidence" value="ECO:0007669"/>
    <property type="project" value="TreeGrafter"/>
</dbReference>
<gene>
    <name evidence="3" type="ORF">BOKJ2_LOCUS8516</name>
</gene>
<sequence length="178" mass="20018">MSDDMTLLVDGEADKILCYNKEQVDDKLVTISQCQNCTIYILGCPSLVVINGCNRSLVFVATCTGSISYRNNDHGTLVATCRQFRAYRSNFYFYGFVTTDPVFEECYCNIQENGASFDKLQDMLKERGFTGRNKVTSARNFTPGVGDIRVVEERSLPATEHLPQHYSSQHIHGVTLFA</sequence>
<evidence type="ECO:0000313" key="4">
    <source>
        <dbReference type="Proteomes" id="UP000614601"/>
    </source>
</evidence>
<dbReference type="Proteomes" id="UP000614601">
    <property type="component" value="Unassembled WGS sequence"/>
</dbReference>
<dbReference type="GO" id="GO:0005929">
    <property type="term" value="C:cilium"/>
    <property type="evidence" value="ECO:0007669"/>
    <property type="project" value="TreeGrafter"/>
</dbReference>
<proteinExistence type="inferred from homology"/>
<evidence type="ECO:0000313" key="3">
    <source>
        <dbReference type="EMBL" id="CAD5219582.1"/>
    </source>
</evidence>
<dbReference type="EMBL" id="CAJFDH010000004">
    <property type="protein sequence ID" value="CAD5219582.1"/>
    <property type="molecule type" value="Genomic_DNA"/>
</dbReference>
<comment type="similarity">
    <text evidence="1">Belongs to the TBCC family.</text>
</comment>
<dbReference type="InterPro" id="IPR016098">
    <property type="entry name" value="CAP/MinC_C"/>
</dbReference>
<protein>
    <recommendedName>
        <fullName evidence="2">C-CAP/cofactor C-like domain-containing protein</fullName>
    </recommendedName>
</protein>
<dbReference type="PROSITE" id="PS51329">
    <property type="entry name" value="C_CAP_COFACTOR_C"/>
    <property type="match status" value="1"/>
</dbReference>
<dbReference type="PANTHER" id="PTHR15440:SF0">
    <property type="entry name" value="PROTEIN XRP2"/>
    <property type="match status" value="1"/>
</dbReference>
<dbReference type="PANTHER" id="PTHR15440">
    <property type="entry name" value="XRP2 PROTEIN"/>
    <property type="match status" value="1"/>
</dbReference>
<evidence type="ECO:0000259" key="2">
    <source>
        <dbReference type="PROSITE" id="PS51329"/>
    </source>
</evidence>
<dbReference type="AlphaFoldDB" id="A0A811KVI7"/>
<dbReference type="Gene3D" id="2.160.20.70">
    <property type="match status" value="1"/>
</dbReference>
<dbReference type="GO" id="GO:1990075">
    <property type="term" value="C:periciliary membrane compartment"/>
    <property type="evidence" value="ECO:0007669"/>
    <property type="project" value="TreeGrafter"/>
</dbReference>
<evidence type="ECO:0000256" key="1">
    <source>
        <dbReference type="ARBA" id="ARBA00008848"/>
    </source>
</evidence>